<dbReference type="PROSITE" id="PS51257">
    <property type="entry name" value="PROKAR_LIPOPROTEIN"/>
    <property type="match status" value="1"/>
</dbReference>
<dbReference type="AlphaFoldDB" id="A0A9E2NYT8"/>
<feature type="chain" id="PRO_5039655896" description="Lipoprotein" evidence="2">
    <location>
        <begin position="24"/>
        <end position="226"/>
    </location>
</feature>
<evidence type="ECO:0000313" key="3">
    <source>
        <dbReference type="EMBL" id="MBU3849379.1"/>
    </source>
</evidence>
<feature type="compositionally biased region" description="Polar residues" evidence="1">
    <location>
        <begin position="160"/>
        <end position="177"/>
    </location>
</feature>
<evidence type="ECO:0000256" key="2">
    <source>
        <dbReference type="SAM" id="SignalP"/>
    </source>
</evidence>
<organism evidence="3 4">
    <name type="scientific">Candidatus Treponema excrementipullorum</name>
    <dbReference type="NCBI Taxonomy" id="2838768"/>
    <lineage>
        <taxon>Bacteria</taxon>
        <taxon>Pseudomonadati</taxon>
        <taxon>Spirochaetota</taxon>
        <taxon>Spirochaetia</taxon>
        <taxon>Spirochaetales</taxon>
        <taxon>Treponemataceae</taxon>
        <taxon>Treponema</taxon>
    </lineage>
</organism>
<dbReference type="Proteomes" id="UP000823914">
    <property type="component" value="Unassembled WGS sequence"/>
</dbReference>
<feature type="compositionally biased region" description="Polar residues" evidence="1">
    <location>
        <begin position="35"/>
        <end position="47"/>
    </location>
</feature>
<accession>A0A9E2NYT8</accession>
<dbReference type="EMBL" id="JAHLFV010000052">
    <property type="protein sequence ID" value="MBU3849379.1"/>
    <property type="molecule type" value="Genomic_DNA"/>
</dbReference>
<feature type="signal peptide" evidence="2">
    <location>
        <begin position="1"/>
        <end position="23"/>
    </location>
</feature>
<name>A0A9E2NYT8_9SPIR</name>
<evidence type="ECO:0000313" key="4">
    <source>
        <dbReference type="Proteomes" id="UP000823914"/>
    </source>
</evidence>
<keyword evidence="2" id="KW-0732">Signal</keyword>
<sequence>MRKLLYLLILCVFFCACSSTPKAENPIEEGLSPQAEVTGSVQSSDVASESLAEVPESDTEVVGETSELPGISDSAEVFEGTATTEGAVVEDTTVSSSSKTLYKPLQLNTLPIDEKNRRRAIEETLSEEALANLPFSDSVNSGSAVGGAESDVSEEKSVTDAANTTDTVSTVSPVENNDSPETEANEPAIENADSISITDETDAEVPQPSDTVISIPEENADIQPTG</sequence>
<evidence type="ECO:0008006" key="5">
    <source>
        <dbReference type="Google" id="ProtNLM"/>
    </source>
</evidence>
<feature type="region of interest" description="Disordered" evidence="1">
    <location>
        <begin position="135"/>
        <end position="226"/>
    </location>
</feature>
<proteinExistence type="predicted"/>
<protein>
    <recommendedName>
        <fullName evidence="5">Lipoprotein</fullName>
    </recommendedName>
</protein>
<reference evidence="3" key="1">
    <citation type="journal article" date="2021" name="PeerJ">
        <title>Extensive microbial diversity within the chicken gut microbiome revealed by metagenomics and culture.</title>
        <authorList>
            <person name="Gilroy R."/>
            <person name="Ravi A."/>
            <person name="Getino M."/>
            <person name="Pursley I."/>
            <person name="Horton D.L."/>
            <person name="Alikhan N.F."/>
            <person name="Baker D."/>
            <person name="Gharbi K."/>
            <person name="Hall N."/>
            <person name="Watson M."/>
            <person name="Adriaenssens E.M."/>
            <person name="Foster-Nyarko E."/>
            <person name="Jarju S."/>
            <person name="Secka A."/>
            <person name="Antonio M."/>
            <person name="Oren A."/>
            <person name="Chaudhuri R.R."/>
            <person name="La Ragione R."/>
            <person name="Hildebrand F."/>
            <person name="Pallen M.J."/>
        </authorList>
    </citation>
    <scope>NUCLEOTIDE SEQUENCE</scope>
    <source>
        <strain evidence="3">Gambia15-2214</strain>
    </source>
</reference>
<reference evidence="3" key="2">
    <citation type="submission" date="2021-04" db="EMBL/GenBank/DDBJ databases">
        <authorList>
            <person name="Gilroy R."/>
        </authorList>
    </citation>
    <scope>NUCLEOTIDE SEQUENCE</scope>
    <source>
        <strain evidence="3">Gambia15-2214</strain>
    </source>
</reference>
<gene>
    <name evidence="3" type="ORF">IAA16_02305</name>
</gene>
<comment type="caution">
    <text evidence="3">The sequence shown here is derived from an EMBL/GenBank/DDBJ whole genome shotgun (WGS) entry which is preliminary data.</text>
</comment>
<feature type="region of interest" description="Disordered" evidence="1">
    <location>
        <begin position="30"/>
        <end position="73"/>
    </location>
</feature>
<feature type="non-terminal residue" evidence="3">
    <location>
        <position position="226"/>
    </location>
</feature>
<evidence type="ECO:0000256" key="1">
    <source>
        <dbReference type="SAM" id="MobiDB-lite"/>
    </source>
</evidence>